<sequence>MELVEQGAGAGDLDDAGHGRRRIVQLEGRSGIGGVPGCREEGVESDGVAEGDGREIDVGGADAVAPACGQCGADERGGGRVDLSECGVAGPGPGPRGVPPMRGCGWTAGPAA</sequence>
<keyword evidence="3" id="KW-1185">Reference proteome</keyword>
<dbReference type="Proteomes" id="UP000317881">
    <property type="component" value="Unassembled WGS sequence"/>
</dbReference>
<gene>
    <name evidence="2" type="ORF">SSP24_06810</name>
</gene>
<evidence type="ECO:0000313" key="3">
    <source>
        <dbReference type="Proteomes" id="UP000317881"/>
    </source>
</evidence>
<dbReference type="AlphaFoldDB" id="A0A4Y3VDF7"/>
<reference evidence="2 3" key="1">
    <citation type="submission" date="2019-06" db="EMBL/GenBank/DDBJ databases">
        <title>Whole genome shotgun sequence of Streptomyces spinoverrucosus NBRC 14228.</title>
        <authorList>
            <person name="Hosoyama A."/>
            <person name="Uohara A."/>
            <person name="Ohji S."/>
            <person name="Ichikawa N."/>
        </authorList>
    </citation>
    <scope>NUCLEOTIDE SEQUENCE [LARGE SCALE GENOMIC DNA]</scope>
    <source>
        <strain evidence="2 3">NBRC 14228</strain>
    </source>
</reference>
<name>A0A4Y3VDF7_9ACTN</name>
<feature type="region of interest" description="Disordered" evidence="1">
    <location>
        <begin position="90"/>
        <end position="112"/>
    </location>
</feature>
<proteinExistence type="predicted"/>
<organism evidence="2 3">
    <name type="scientific">Streptomyces spinoverrucosus</name>
    <dbReference type="NCBI Taxonomy" id="284043"/>
    <lineage>
        <taxon>Bacteria</taxon>
        <taxon>Bacillati</taxon>
        <taxon>Actinomycetota</taxon>
        <taxon>Actinomycetes</taxon>
        <taxon>Kitasatosporales</taxon>
        <taxon>Streptomycetaceae</taxon>
        <taxon>Streptomyces</taxon>
    </lineage>
</organism>
<evidence type="ECO:0000256" key="1">
    <source>
        <dbReference type="SAM" id="MobiDB-lite"/>
    </source>
</evidence>
<dbReference type="EMBL" id="BJND01000005">
    <property type="protein sequence ID" value="GEC03026.1"/>
    <property type="molecule type" value="Genomic_DNA"/>
</dbReference>
<protein>
    <submittedName>
        <fullName evidence="2">Uncharacterized protein</fullName>
    </submittedName>
</protein>
<evidence type="ECO:0000313" key="2">
    <source>
        <dbReference type="EMBL" id="GEC03026.1"/>
    </source>
</evidence>
<comment type="caution">
    <text evidence="2">The sequence shown here is derived from an EMBL/GenBank/DDBJ whole genome shotgun (WGS) entry which is preliminary data.</text>
</comment>
<feature type="region of interest" description="Disordered" evidence="1">
    <location>
        <begin position="30"/>
        <end position="52"/>
    </location>
</feature>
<accession>A0A4Y3VDF7</accession>